<keyword evidence="1" id="KW-0812">Transmembrane</keyword>
<dbReference type="AlphaFoldDB" id="A0AAX0YXG8"/>
<accession>A0AAX0YXG8</accession>
<dbReference type="Proteomes" id="UP000240728">
    <property type="component" value="Unassembled WGS sequence"/>
</dbReference>
<protein>
    <submittedName>
        <fullName evidence="2">Uncharacterized protein</fullName>
    </submittedName>
</protein>
<gene>
    <name evidence="2" type="ORF">C0W53_09555</name>
</gene>
<keyword evidence="3" id="KW-1185">Reference proteome</keyword>
<feature type="transmembrane region" description="Helical" evidence="1">
    <location>
        <begin position="136"/>
        <end position="157"/>
    </location>
</feature>
<dbReference type="RefSeq" id="WP_045067276.1">
    <property type="nucleotide sequence ID" value="NZ_JZTB01000019.1"/>
</dbReference>
<proteinExistence type="predicted"/>
<evidence type="ECO:0000313" key="3">
    <source>
        <dbReference type="Proteomes" id="UP000240728"/>
    </source>
</evidence>
<dbReference type="EMBL" id="PYOZ01000004">
    <property type="protein sequence ID" value="PSX45457.1"/>
    <property type="molecule type" value="Genomic_DNA"/>
</dbReference>
<comment type="caution">
    <text evidence="2">The sequence shown here is derived from an EMBL/GenBank/DDBJ whole genome shotgun (WGS) entry which is preliminary data.</text>
</comment>
<keyword evidence="1" id="KW-0472">Membrane</keyword>
<name>A0AAX0YXG8_9GAMM</name>
<evidence type="ECO:0000256" key="1">
    <source>
        <dbReference type="SAM" id="Phobius"/>
    </source>
</evidence>
<reference evidence="2 3" key="1">
    <citation type="submission" date="2018-01" db="EMBL/GenBank/DDBJ databases">
        <title>Whole genome sequencing of Histamine producing bacteria.</title>
        <authorList>
            <person name="Butler K."/>
        </authorList>
    </citation>
    <scope>NUCLEOTIDE SEQUENCE [LARGE SCALE GENOMIC DNA]</scope>
    <source>
        <strain evidence="2 3">A1-4</strain>
    </source>
</reference>
<keyword evidence="1" id="KW-1133">Transmembrane helix</keyword>
<sequence length="158" mass="18496">MPLSGLYVWVNENTSEYKRINSSNWNRVISVKKNNNCIYSCFSNEKKINEEEKSILLTVLDCADENGGLILTLRYFDDVSFLCVNGEIFKVNKKFVSELLRSKLYVSKSINIKYIDKIDNEDLLGNLKVIKRNSRIWYVAIFHFILLIAFSIGYLWLF</sequence>
<evidence type="ECO:0000313" key="2">
    <source>
        <dbReference type="EMBL" id="PSX45457.1"/>
    </source>
</evidence>
<organism evidence="2 3">
    <name type="scientific">Photobacterium kishitanii</name>
    <dbReference type="NCBI Taxonomy" id="318456"/>
    <lineage>
        <taxon>Bacteria</taxon>
        <taxon>Pseudomonadati</taxon>
        <taxon>Pseudomonadota</taxon>
        <taxon>Gammaproteobacteria</taxon>
        <taxon>Vibrionales</taxon>
        <taxon>Vibrionaceae</taxon>
        <taxon>Photobacterium</taxon>
    </lineage>
</organism>